<dbReference type="AlphaFoldDB" id="A0A0G3GQI2"/>
<organism evidence="2 3">
    <name type="scientific">Pseudomonas chlororaphis</name>
    <dbReference type="NCBI Taxonomy" id="587753"/>
    <lineage>
        <taxon>Bacteria</taxon>
        <taxon>Pseudomonadati</taxon>
        <taxon>Pseudomonadota</taxon>
        <taxon>Gammaproteobacteria</taxon>
        <taxon>Pseudomonadales</taxon>
        <taxon>Pseudomonadaceae</taxon>
        <taxon>Pseudomonas</taxon>
    </lineage>
</organism>
<sequence length="304" mass="33947">MLIEQAFFSLPEVLHGTGYQSQSYESGLVSALTLSLLQVLNGRNVPNPIGCLQSERLYRLDGLYQQGGAPRYLRADLFADVNRLFVANKRLSQYGWRHHLWLECKFLRGQAGEDGSRHAGNKSPATGAILADLLRLSLLIPETANKTQSSRYFLHVYDADPKFYLTFRGRPWCKSLVTVGEQEIHVSNLETEPAAVKRLIGDLPGLDVKLKVTNFHAGPLHVQHRPVYWCWLTRIDKVEAKLGEHNATIDADRKITQSANGLAEIAAFIAARLAILPESPDTQPPRPDEQEEAQAEEAAAEIEE</sequence>
<feature type="region of interest" description="Disordered" evidence="1">
    <location>
        <begin position="277"/>
        <end position="304"/>
    </location>
</feature>
<protein>
    <submittedName>
        <fullName evidence="2">Uncharacterized protein</fullName>
    </submittedName>
</protein>
<dbReference type="EMBL" id="CP011020">
    <property type="protein sequence ID" value="AKK01057.1"/>
    <property type="molecule type" value="Genomic_DNA"/>
</dbReference>
<dbReference type="PATRIC" id="fig|587753.11.peg.5014"/>
<accession>A0A0G3GQI2</accession>
<name>A0A0G3GQI2_9PSED</name>
<feature type="compositionally biased region" description="Acidic residues" evidence="1">
    <location>
        <begin position="289"/>
        <end position="304"/>
    </location>
</feature>
<reference evidence="3" key="2">
    <citation type="submission" date="2015-03" db="EMBL/GenBank/DDBJ databases">
        <authorList>
            <person name="Deng P."/>
            <person name="Lu S."/>
        </authorList>
    </citation>
    <scope>NUCLEOTIDE SEQUENCE [LARGE SCALE GENOMIC DNA]</scope>
    <source>
        <strain evidence="3">UFB2</strain>
    </source>
</reference>
<evidence type="ECO:0000256" key="1">
    <source>
        <dbReference type="SAM" id="MobiDB-lite"/>
    </source>
</evidence>
<proteinExistence type="predicted"/>
<dbReference type="Proteomes" id="UP000035212">
    <property type="component" value="Chromosome"/>
</dbReference>
<reference evidence="2 3" key="1">
    <citation type="journal article" date="2015" name="Stand. Genomic Sci.">
        <title>Complete genome of Pseudomonas chlororaphis strain UFB2, a soil bacterium with antibacterial activity against bacterial canker pathogen of tomato.</title>
        <authorList>
            <person name="Deng P."/>
            <person name="Wang X."/>
            <person name="Baird S.M."/>
            <person name="Lu S.E."/>
        </authorList>
    </citation>
    <scope>NUCLEOTIDE SEQUENCE [LARGE SCALE GENOMIC DNA]</scope>
    <source>
        <strain evidence="2 3">UFB2</strain>
    </source>
</reference>
<evidence type="ECO:0000313" key="3">
    <source>
        <dbReference type="Proteomes" id="UP000035212"/>
    </source>
</evidence>
<gene>
    <name evidence="2" type="ORF">VM99_24440</name>
</gene>
<evidence type="ECO:0000313" key="2">
    <source>
        <dbReference type="EMBL" id="AKK01057.1"/>
    </source>
</evidence>